<organism evidence="1">
    <name type="scientific">Homo sapiens</name>
    <name type="common">Human</name>
    <dbReference type="NCBI Taxonomy" id="9606"/>
    <lineage>
        <taxon>Eukaryota</taxon>
        <taxon>Metazoa</taxon>
        <taxon>Chordata</taxon>
        <taxon>Craniata</taxon>
        <taxon>Vertebrata</taxon>
        <taxon>Euteleostomi</taxon>
        <taxon>Mammalia</taxon>
        <taxon>Eutheria</taxon>
        <taxon>Euarchontoglires</taxon>
        <taxon>Primates</taxon>
        <taxon>Haplorrhini</taxon>
        <taxon>Catarrhini</taxon>
        <taxon>Hominidae</taxon>
        <taxon>Homo</taxon>
    </lineage>
</organism>
<dbReference type="EMBL" id="HF584467">
    <property type="protein sequence ID" value="CCQ43964.1"/>
    <property type="molecule type" value="Genomic_DNA"/>
</dbReference>
<protein>
    <submittedName>
        <fullName evidence="1">Alternative protein LOC100129033</fullName>
    </submittedName>
</protein>
<accession>L8E9W5</accession>
<evidence type="ECO:0000313" key="1">
    <source>
        <dbReference type="EMBL" id="CCQ43964.1"/>
    </source>
</evidence>
<name>L8E9W5_HUMAN</name>
<sequence length="42" mass="4576">MDNTLLSFSDHHPCTMLVACCNRDSTSGCQLLCNKPPQHSVA</sequence>
<dbReference type="AlphaFoldDB" id="L8E9W5"/>
<gene>
    <name evidence="1" type="primary">LOC100129033</name>
</gene>
<reference evidence="1" key="1">
    <citation type="journal article" date="2013" name="PLoS ONE">
        <title>Direct detection of alternative open reading frames translation products in human significantly expands the proteome.</title>
        <authorList>
            <person name="Vanderperre B."/>
            <person name="Lucier J.-F."/>
            <person name="Motard J."/>
            <person name="Tremblay G."/>
            <person name="Vanderperre S."/>
            <person name="Wisztorski M."/>
            <person name="Salzet M."/>
            <person name="Boisvert F.-M."/>
            <person name="Roucou X."/>
        </authorList>
    </citation>
    <scope>NUCLEOTIDE SEQUENCE</scope>
</reference>
<proteinExistence type="predicted"/>